<gene>
    <name evidence="2" type="ORF">DUE52_19310</name>
</gene>
<proteinExistence type="predicted"/>
<evidence type="ECO:0000313" key="3">
    <source>
        <dbReference type="Proteomes" id="UP000253383"/>
    </source>
</evidence>
<dbReference type="AlphaFoldDB" id="A0A368JLD8"/>
<organism evidence="2 3">
    <name type="scientific">Larkinella punicea</name>
    <dbReference type="NCBI Taxonomy" id="2315727"/>
    <lineage>
        <taxon>Bacteria</taxon>
        <taxon>Pseudomonadati</taxon>
        <taxon>Bacteroidota</taxon>
        <taxon>Cytophagia</taxon>
        <taxon>Cytophagales</taxon>
        <taxon>Spirosomataceae</taxon>
        <taxon>Larkinella</taxon>
    </lineage>
</organism>
<name>A0A368JLD8_9BACT</name>
<dbReference type="OrthoDB" id="1089786at2"/>
<evidence type="ECO:0008006" key="4">
    <source>
        <dbReference type="Google" id="ProtNLM"/>
    </source>
</evidence>
<feature type="coiled-coil region" evidence="1">
    <location>
        <begin position="738"/>
        <end position="765"/>
    </location>
</feature>
<evidence type="ECO:0000256" key="1">
    <source>
        <dbReference type="SAM" id="Coils"/>
    </source>
</evidence>
<evidence type="ECO:0000313" key="2">
    <source>
        <dbReference type="EMBL" id="RCR67876.1"/>
    </source>
</evidence>
<dbReference type="RefSeq" id="WP_114407682.1">
    <property type="nucleotide sequence ID" value="NZ_QOWE01000016.1"/>
</dbReference>
<keyword evidence="1" id="KW-0175">Coiled coil</keyword>
<reference evidence="2 3" key="1">
    <citation type="submission" date="2018-07" db="EMBL/GenBank/DDBJ databases">
        <title>Genome analysis of Larkinella rosea.</title>
        <authorList>
            <person name="Zhou Z."/>
            <person name="Wang G."/>
        </authorList>
    </citation>
    <scope>NUCLEOTIDE SEQUENCE [LARGE SCALE GENOMIC DNA]</scope>
    <source>
        <strain evidence="3">zzj9</strain>
    </source>
</reference>
<protein>
    <recommendedName>
        <fullName evidence="4">PIN like domain-containing protein</fullName>
    </recommendedName>
</protein>
<accession>A0A368JLD8</accession>
<comment type="caution">
    <text evidence="2">The sequence shown here is derived from an EMBL/GenBank/DDBJ whole genome shotgun (WGS) entry which is preliminary data.</text>
</comment>
<sequence>MDIIEILLDSYTDFVKFERLATEIMLLEGFGTITPIGGLDDEGIDAEIIKYFKDKTERIIFQFTIQENVGSKITDTIKKLKENKIDFQQLIVVTKNEVNNVQKYRTDARIKHTINLDIFEKATFIKHIGTNKSLLTRYFPDAKAQLNSDLFERKSIFSSSSSDALEISLLKCSLLFTFNPNVDGKRKRLFDHTVLSLVVAERKPISKVQLKERFKNHFGKEIEIGEIDATITRLKKDNYIEVENESILPTQATVEKIEGSLSKINSSTKALIDDIITKVKKNSEERIDKRTEGIITNNIKQTLSAYFRLYGIEYSQEKKFKTSKESFKENNDLIALAKKSLPAKLSDFVIYSIGETLNSPTEKQTETLANWAKAFIGAQIMGVDFKLSNFQATRISQKTFIIDTDFLLYCIVQDCSLSSIYLKTIKELQNLGCKIVIPEEVIHESIKHAEFSYRSYNYFKTSIDSIDPIVLEDKIGNIYVKGYFKAVTSGKIDSSEISFKAYLENFYDKERPFAFMKELLLTIFLEKIAISGISSLSTSTVPTEEIEELTTYIYEETIGTVKGGYRTEEENREVAKTDAKLFLATYYLNSKIEKSDEILSGSHYLITSSTRTLRCASKMGFSANVISKPSTIINLLEKIGQFRPTSNEIVDLFENPYLIDAVNNSWNDIKALVDAGVSLKGKNIIRLKWDLDAEIKAFIATQNISSEFETDSEKEKTTEYISFLRNLKSKGYTLMPEVELLEAKISELEAEVTTTQEHQEKLQSEIDKFGIRRKKYLERIKKGNKNK</sequence>
<dbReference type="EMBL" id="QOWE01000016">
    <property type="protein sequence ID" value="RCR67876.1"/>
    <property type="molecule type" value="Genomic_DNA"/>
</dbReference>
<keyword evidence="3" id="KW-1185">Reference proteome</keyword>
<dbReference type="Proteomes" id="UP000253383">
    <property type="component" value="Unassembled WGS sequence"/>
</dbReference>